<dbReference type="KEGG" id="rpb:RPB_3307"/>
<dbReference type="STRING" id="316058.RPB_3307"/>
<dbReference type="RefSeq" id="WP_011442187.1">
    <property type="nucleotide sequence ID" value="NC_007778.1"/>
</dbReference>
<protein>
    <submittedName>
        <fullName evidence="1">Uncharacterized protein</fullName>
    </submittedName>
</protein>
<dbReference type="HOGENOM" id="CLU_1739120_0_0_5"/>
<keyword evidence="2" id="KW-1185">Reference proteome</keyword>
<evidence type="ECO:0000313" key="1">
    <source>
        <dbReference type="EMBL" id="ABD08003.1"/>
    </source>
</evidence>
<dbReference type="EMBL" id="CP000250">
    <property type="protein sequence ID" value="ABD08003.1"/>
    <property type="molecule type" value="Genomic_DNA"/>
</dbReference>
<dbReference type="OrthoDB" id="8246146at2"/>
<name>Q2IUV7_RHOP2</name>
<dbReference type="AlphaFoldDB" id="Q2IUV7"/>
<reference evidence="1 2" key="1">
    <citation type="submission" date="2006-01" db="EMBL/GenBank/DDBJ databases">
        <title>Complete sequence of Rhodopseudomonas palustris HaA2.</title>
        <authorList>
            <consortium name="US DOE Joint Genome Institute"/>
            <person name="Copeland A."/>
            <person name="Lucas S."/>
            <person name="Lapidus A."/>
            <person name="Barry K."/>
            <person name="Detter J.C."/>
            <person name="Glavina T."/>
            <person name="Hammon N."/>
            <person name="Israni S."/>
            <person name="Pitluck S."/>
            <person name="Chain P."/>
            <person name="Malfatti S."/>
            <person name="Shin M."/>
            <person name="Vergez L."/>
            <person name="Schmutz J."/>
            <person name="Larimer F."/>
            <person name="Land M."/>
            <person name="Hauser L."/>
            <person name="Pelletier D.A."/>
            <person name="Kyrpides N."/>
            <person name="Anderson I."/>
            <person name="Oda Y."/>
            <person name="Harwood C.S."/>
            <person name="Richardson P."/>
        </authorList>
    </citation>
    <scope>NUCLEOTIDE SEQUENCE [LARGE SCALE GENOMIC DNA]</scope>
    <source>
        <strain evidence="1 2">HaA2</strain>
    </source>
</reference>
<accession>Q2IUV7</accession>
<organism evidence="1 2">
    <name type="scientific">Rhodopseudomonas palustris (strain HaA2)</name>
    <dbReference type="NCBI Taxonomy" id="316058"/>
    <lineage>
        <taxon>Bacteria</taxon>
        <taxon>Pseudomonadati</taxon>
        <taxon>Pseudomonadota</taxon>
        <taxon>Alphaproteobacteria</taxon>
        <taxon>Hyphomicrobiales</taxon>
        <taxon>Nitrobacteraceae</taxon>
        <taxon>Rhodopseudomonas</taxon>
    </lineage>
</organism>
<proteinExistence type="predicted"/>
<evidence type="ECO:0000313" key="2">
    <source>
        <dbReference type="Proteomes" id="UP000008809"/>
    </source>
</evidence>
<dbReference type="Proteomes" id="UP000008809">
    <property type="component" value="Chromosome"/>
</dbReference>
<gene>
    <name evidence="1" type="ordered locus">RPB_3307</name>
</gene>
<sequence length="150" mass="16674">MAKIDLIGSEIENLTDYFNRTSNPAAAWRVFSLCRKTDRPVPAVITAEIDRFAEGVADAAEQAMMAEVGAKPVQFRPAELGKLWRGPCKGNPVGAMQDEWRDYQIYWAVRGLVNNGTKVGDAQEAVAKRKGVGLSKDTVDRIWKRHNRNG</sequence>